<accession>A0AAV6TP29</accession>
<reference evidence="1 2" key="1">
    <citation type="journal article" date="2022" name="Nat. Ecol. Evol.">
        <title>A masculinizing supergene underlies an exaggerated male reproductive morph in a spider.</title>
        <authorList>
            <person name="Hendrickx F."/>
            <person name="De Corte Z."/>
            <person name="Sonet G."/>
            <person name="Van Belleghem S.M."/>
            <person name="Kostlbacher S."/>
            <person name="Vangestel C."/>
        </authorList>
    </citation>
    <scope>NUCLEOTIDE SEQUENCE [LARGE SCALE GENOMIC DNA]</scope>
    <source>
        <strain evidence="1">W744_W776</strain>
    </source>
</reference>
<keyword evidence="2" id="KW-1185">Reference proteome</keyword>
<sequence>MSKRQIRRLASNISPHCSYFNYNCISSEESKWETFENVASNTSSSEHMSNYDPCFEEDISDFVDQVHDDKNEYEFTSENVASNFSSSEHMSNYDPCFEEDISDFVDQVHDDNNENEFFEPIPVLENGSNKNVKEDLAKWAVKYNVPLQTVSALLKNLQNHLKGLPIDARSLLKTPREKHNVVSVQPGNYLHFGLDLGIKSI</sequence>
<organism evidence="1 2">
    <name type="scientific">Oedothorax gibbosus</name>
    <dbReference type="NCBI Taxonomy" id="931172"/>
    <lineage>
        <taxon>Eukaryota</taxon>
        <taxon>Metazoa</taxon>
        <taxon>Ecdysozoa</taxon>
        <taxon>Arthropoda</taxon>
        <taxon>Chelicerata</taxon>
        <taxon>Arachnida</taxon>
        <taxon>Araneae</taxon>
        <taxon>Araneomorphae</taxon>
        <taxon>Entelegynae</taxon>
        <taxon>Araneoidea</taxon>
        <taxon>Linyphiidae</taxon>
        <taxon>Erigoninae</taxon>
        <taxon>Oedothorax</taxon>
    </lineage>
</organism>
<proteinExistence type="predicted"/>
<protein>
    <submittedName>
        <fullName evidence="1">Uncharacterized protein</fullName>
    </submittedName>
</protein>
<name>A0AAV6TP29_9ARAC</name>
<evidence type="ECO:0000313" key="2">
    <source>
        <dbReference type="Proteomes" id="UP000827092"/>
    </source>
</evidence>
<evidence type="ECO:0000313" key="1">
    <source>
        <dbReference type="EMBL" id="KAG8173572.1"/>
    </source>
</evidence>
<dbReference type="EMBL" id="JAFNEN010001638">
    <property type="protein sequence ID" value="KAG8173572.1"/>
    <property type="molecule type" value="Genomic_DNA"/>
</dbReference>
<dbReference type="AlphaFoldDB" id="A0AAV6TP29"/>
<comment type="caution">
    <text evidence="1">The sequence shown here is derived from an EMBL/GenBank/DDBJ whole genome shotgun (WGS) entry which is preliminary data.</text>
</comment>
<gene>
    <name evidence="1" type="ORF">JTE90_012435</name>
</gene>
<dbReference type="Proteomes" id="UP000827092">
    <property type="component" value="Unassembled WGS sequence"/>
</dbReference>